<dbReference type="Pfam" id="PF01400">
    <property type="entry name" value="Astacin"/>
    <property type="match status" value="1"/>
</dbReference>
<evidence type="ECO:0000256" key="10">
    <source>
        <dbReference type="RuleBase" id="RU361183"/>
    </source>
</evidence>
<dbReference type="CDD" id="cd00054">
    <property type="entry name" value="EGF_CA"/>
    <property type="match status" value="1"/>
</dbReference>
<dbReference type="OMA" id="IHINWEN"/>
<sequence>MKFIFFSALVLCANAVLHVPVGHPLEMLNSTIETRKAHHDERYRWPNARVQYRLSASSLGDRAAILSGMQHWEQNSCVRFEEVPDHYREPHLIFKRLDGCFSHVGRTYFQAGQDISIGDGCTSIGTVAHEIGHALGFHHEQSRPDRDSHVLVLENNVEPKMMHNFNMEVNAIDMGVAYDMSSVMHYGIDGFSTNNRNTLVTRDPFKHFLIGQRDALSFADIKLGNLMYKCGAKCGAQVRCSNGGFVDRNCRCVCPPGFSGATCQQGRAAQQTGLTCGGAVNRPTTIQSPNYPKNYPANAKCVWVITAPAGRRVRATFNHFELTQKWAKKNWCIWDILELRTHNLHDGVKYCANDLHRKIVTSSANTMVVIFGSQYDYYTGFEAKIDFV</sequence>
<dbReference type="PRINTS" id="PR00480">
    <property type="entry name" value="ASTACIN"/>
</dbReference>
<dbReference type="Gene3D" id="2.60.120.290">
    <property type="entry name" value="Spermadhesin, CUB domain"/>
    <property type="match status" value="1"/>
</dbReference>
<dbReference type="STRING" id="126957.T1J3T5"/>
<dbReference type="PROSITE" id="PS00022">
    <property type="entry name" value="EGF_1"/>
    <property type="match status" value="1"/>
</dbReference>
<dbReference type="PROSITE" id="PS50026">
    <property type="entry name" value="EGF_3"/>
    <property type="match status" value="1"/>
</dbReference>
<dbReference type="CDD" id="cd00041">
    <property type="entry name" value="CUB"/>
    <property type="match status" value="1"/>
</dbReference>
<dbReference type="PROSITE" id="PS51864">
    <property type="entry name" value="ASTACIN"/>
    <property type="match status" value="1"/>
</dbReference>
<evidence type="ECO:0000313" key="16">
    <source>
        <dbReference type="Proteomes" id="UP000014500"/>
    </source>
</evidence>
<evidence type="ECO:0000256" key="5">
    <source>
        <dbReference type="ARBA" id="ARBA00022833"/>
    </source>
</evidence>
<dbReference type="InterPro" id="IPR000742">
    <property type="entry name" value="EGF"/>
</dbReference>
<dbReference type="PROSITE" id="PS01186">
    <property type="entry name" value="EGF_2"/>
    <property type="match status" value="1"/>
</dbReference>
<dbReference type="SMART" id="SM00235">
    <property type="entry name" value="ZnMc"/>
    <property type="match status" value="1"/>
</dbReference>
<feature type="signal peptide" evidence="11">
    <location>
        <begin position="1"/>
        <end position="15"/>
    </location>
</feature>
<dbReference type="InterPro" id="IPR035914">
    <property type="entry name" value="Sperma_CUB_dom_sf"/>
</dbReference>
<feature type="binding site" evidence="9">
    <location>
        <position position="133"/>
    </location>
    <ligand>
        <name>Zn(2+)</name>
        <dbReference type="ChEBI" id="CHEBI:29105"/>
        <note>catalytic</note>
    </ligand>
</feature>
<keyword evidence="1 8" id="KW-0245">EGF-like domain</keyword>
<dbReference type="Gene3D" id="3.40.390.10">
    <property type="entry name" value="Collagenase (Catalytic Domain)"/>
    <property type="match status" value="1"/>
</dbReference>
<evidence type="ECO:0000256" key="4">
    <source>
        <dbReference type="ARBA" id="ARBA00022801"/>
    </source>
</evidence>
<dbReference type="InterPro" id="IPR001506">
    <property type="entry name" value="Peptidase_M12A"/>
</dbReference>
<comment type="caution">
    <text evidence="8">Lacks conserved residue(s) required for the propagation of feature annotation.</text>
</comment>
<feature type="domain" description="CUB" evidence="12">
    <location>
        <begin position="276"/>
        <end position="388"/>
    </location>
</feature>
<organism evidence="15 16">
    <name type="scientific">Strigamia maritima</name>
    <name type="common">European centipede</name>
    <name type="synonym">Geophilus maritimus</name>
    <dbReference type="NCBI Taxonomy" id="126957"/>
    <lineage>
        <taxon>Eukaryota</taxon>
        <taxon>Metazoa</taxon>
        <taxon>Ecdysozoa</taxon>
        <taxon>Arthropoda</taxon>
        <taxon>Myriapoda</taxon>
        <taxon>Chilopoda</taxon>
        <taxon>Pleurostigmophora</taxon>
        <taxon>Geophilomorpha</taxon>
        <taxon>Linotaeniidae</taxon>
        <taxon>Strigamia</taxon>
    </lineage>
</organism>
<dbReference type="InterPro" id="IPR006026">
    <property type="entry name" value="Peptidase_Metallo"/>
</dbReference>
<dbReference type="SMART" id="SM00042">
    <property type="entry name" value="CUB"/>
    <property type="match status" value="1"/>
</dbReference>
<dbReference type="AlphaFoldDB" id="T1J3T5"/>
<proteinExistence type="predicted"/>
<dbReference type="eggNOG" id="KOG3714">
    <property type="taxonomic scope" value="Eukaryota"/>
</dbReference>
<evidence type="ECO:0000256" key="9">
    <source>
        <dbReference type="PROSITE-ProRule" id="PRU01211"/>
    </source>
</evidence>
<dbReference type="PhylomeDB" id="T1J3T5"/>
<dbReference type="CDD" id="cd04280">
    <property type="entry name" value="ZnMc_astacin_like"/>
    <property type="match status" value="1"/>
</dbReference>
<feature type="disulfide bond" evidence="8">
    <location>
        <begin position="254"/>
        <end position="263"/>
    </location>
</feature>
<reference evidence="16" key="1">
    <citation type="submission" date="2011-05" db="EMBL/GenBank/DDBJ databases">
        <authorList>
            <person name="Richards S.R."/>
            <person name="Qu J."/>
            <person name="Jiang H."/>
            <person name="Jhangiani S.N."/>
            <person name="Agravi P."/>
            <person name="Goodspeed R."/>
            <person name="Gross S."/>
            <person name="Mandapat C."/>
            <person name="Jackson L."/>
            <person name="Mathew T."/>
            <person name="Pu L."/>
            <person name="Thornton R."/>
            <person name="Saada N."/>
            <person name="Wilczek-Boney K.B."/>
            <person name="Lee S."/>
            <person name="Kovar C."/>
            <person name="Wu Y."/>
            <person name="Scherer S.E."/>
            <person name="Worley K.C."/>
            <person name="Muzny D.M."/>
            <person name="Gibbs R."/>
        </authorList>
    </citation>
    <scope>NUCLEOTIDE SEQUENCE</scope>
    <source>
        <strain evidence="16">Brora</strain>
    </source>
</reference>
<dbReference type="HOGENOM" id="CLU_017286_1_5_1"/>
<evidence type="ECO:0000256" key="2">
    <source>
        <dbReference type="ARBA" id="ARBA00022670"/>
    </source>
</evidence>
<name>T1J3T5_STRMM</name>
<evidence type="ECO:0000259" key="13">
    <source>
        <dbReference type="PROSITE" id="PS50026"/>
    </source>
</evidence>
<dbReference type="Pfam" id="PF00431">
    <property type="entry name" value="CUB"/>
    <property type="match status" value="1"/>
</dbReference>
<dbReference type="SUPFAM" id="SSF55486">
    <property type="entry name" value="Metalloproteases ('zincins'), catalytic domain"/>
    <property type="match status" value="1"/>
</dbReference>
<evidence type="ECO:0000256" key="3">
    <source>
        <dbReference type="ARBA" id="ARBA00022723"/>
    </source>
</evidence>
<dbReference type="PANTHER" id="PTHR10127">
    <property type="entry name" value="DISCOIDIN, CUB, EGF, LAMININ , AND ZINC METALLOPROTEASE DOMAIN CONTAINING"/>
    <property type="match status" value="1"/>
</dbReference>
<dbReference type="EMBL" id="JH431830">
    <property type="status" value="NOT_ANNOTATED_CDS"/>
    <property type="molecule type" value="Genomic_DNA"/>
</dbReference>
<dbReference type="PROSITE" id="PS01180">
    <property type="entry name" value="CUB"/>
    <property type="match status" value="1"/>
</dbReference>
<accession>T1J3T5</accession>
<feature type="disulfide bond" evidence="8">
    <location>
        <begin position="230"/>
        <end position="240"/>
    </location>
</feature>
<keyword evidence="7 8" id="KW-1015">Disulfide bond</keyword>
<keyword evidence="3 9" id="KW-0479">Metal-binding</keyword>
<dbReference type="InterPro" id="IPR034035">
    <property type="entry name" value="Astacin-like_dom"/>
</dbReference>
<dbReference type="InterPro" id="IPR000859">
    <property type="entry name" value="CUB_dom"/>
</dbReference>
<evidence type="ECO:0000313" key="15">
    <source>
        <dbReference type="EnsemblMetazoa" id="SMAR008255-PA"/>
    </source>
</evidence>
<evidence type="ECO:0000256" key="8">
    <source>
        <dbReference type="PROSITE-ProRule" id="PRU00076"/>
    </source>
</evidence>
<keyword evidence="5 9" id="KW-0862">Zinc</keyword>
<protein>
    <recommendedName>
        <fullName evidence="10">Metalloendopeptidase</fullName>
        <ecNumber evidence="10">3.4.24.-</ecNumber>
    </recommendedName>
</protein>
<feature type="domain" description="Peptidase M12A" evidence="14">
    <location>
        <begin position="36"/>
        <end position="231"/>
    </location>
</feature>
<keyword evidence="11" id="KW-0732">Signal</keyword>
<feature type="domain" description="EGF-like" evidence="13">
    <location>
        <begin position="226"/>
        <end position="264"/>
    </location>
</feature>
<dbReference type="PANTHER" id="PTHR10127:SF780">
    <property type="entry name" value="METALLOENDOPEPTIDASE"/>
    <property type="match status" value="1"/>
</dbReference>
<keyword evidence="16" id="KW-1185">Reference proteome</keyword>
<evidence type="ECO:0000256" key="1">
    <source>
        <dbReference type="ARBA" id="ARBA00022536"/>
    </source>
</evidence>
<dbReference type="GO" id="GO:0004222">
    <property type="term" value="F:metalloendopeptidase activity"/>
    <property type="evidence" value="ECO:0007669"/>
    <property type="project" value="UniProtKB-UniRule"/>
</dbReference>
<feature type="binding site" evidence="9">
    <location>
        <position position="129"/>
    </location>
    <ligand>
        <name>Zn(2+)</name>
        <dbReference type="ChEBI" id="CHEBI:29105"/>
        <note>catalytic</note>
    </ligand>
</feature>
<reference evidence="15" key="2">
    <citation type="submission" date="2015-02" db="UniProtKB">
        <authorList>
            <consortium name="EnsemblMetazoa"/>
        </authorList>
    </citation>
    <scope>IDENTIFICATION</scope>
</reference>
<keyword evidence="4 9" id="KW-0378">Hydrolase</keyword>
<dbReference type="InterPro" id="IPR024079">
    <property type="entry name" value="MetalloPept_cat_dom_sf"/>
</dbReference>
<dbReference type="EnsemblMetazoa" id="SMAR008255-RA">
    <property type="protein sequence ID" value="SMAR008255-PA"/>
    <property type="gene ID" value="SMAR008255"/>
</dbReference>
<evidence type="ECO:0000256" key="11">
    <source>
        <dbReference type="SAM" id="SignalP"/>
    </source>
</evidence>
<dbReference type="SUPFAM" id="SSF49854">
    <property type="entry name" value="Spermadhesin, CUB domain"/>
    <property type="match status" value="1"/>
</dbReference>
<dbReference type="Proteomes" id="UP000014500">
    <property type="component" value="Unassembled WGS sequence"/>
</dbReference>
<keyword evidence="2 9" id="KW-0645">Protease</keyword>
<evidence type="ECO:0000259" key="12">
    <source>
        <dbReference type="PROSITE" id="PS01180"/>
    </source>
</evidence>
<feature type="active site" evidence="9">
    <location>
        <position position="130"/>
    </location>
</feature>
<feature type="chain" id="PRO_5012407107" description="Metalloendopeptidase" evidence="11">
    <location>
        <begin position="16"/>
        <end position="388"/>
    </location>
</feature>
<comment type="cofactor">
    <cofactor evidence="9 10">
        <name>Zn(2+)</name>
        <dbReference type="ChEBI" id="CHEBI:29105"/>
    </cofactor>
    <text evidence="9 10">Binds 1 zinc ion per subunit.</text>
</comment>
<dbReference type="GO" id="GO:0008270">
    <property type="term" value="F:zinc ion binding"/>
    <property type="evidence" value="ECO:0007669"/>
    <property type="project" value="UniProtKB-UniRule"/>
</dbReference>
<keyword evidence="6 9" id="KW-0482">Metalloprotease</keyword>
<evidence type="ECO:0000256" key="7">
    <source>
        <dbReference type="ARBA" id="ARBA00023157"/>
    </source>
</evidence>
<evidence type="ECO:0000259" key="14">
    <source>
        <dbReference type="PROSITE" id="PS51864"/>
    </source>
</evidence>
<dbReference type="GO" id="GO:0006508">
    <property type="term" value="P:proteolysis"/>
    <property type="evidence" value="ECO:0007669"/>
    <property type="project" value="UniProtKB-KW"/>
</dbReference>
<evidence type="ECO:0000256" key="6">
    <source>
        <dbReference type="ARBA" id="ARBA00023049"/>
    </source>
</evidence>
<feature type="binding site" evidence="9">
    <location>
        <position position="139"/>
    </location>
    <ligand>
        <name>Zn(2+)</name>
        <dbReference type="ChEBI" id="CHEBI:29105"/>
        <note>catalytic</note>
    </ligand>
</feature>
<dbReference type="EC" id="3.4.24.-" evidence="10"/>